<dbReference type="Proteomes" id="UP000719766">
    <property type="component" value="Unassembled WGS sequence"/>
</dbReference>
<evidence type="ECO:0000313" key="2">
    <source>
        <dbReference type="EMBL" id="KAG1806382.1"/>
    </source>
</evidence>
<gene>
    <name evidence="2" type="ORF">HD556DRAFT_1302872</name>
</gene>
<feature type="compositionally biased region" description="Basic residues" evidence="1">
    <location>
        <begin position="181"/>
        <end position="190"/>
    </location>
</feature>
<accession>A0A9P7DYB0</accession>
<comment type="caution">
    <text evidence="2">The sequence shown here is derived from an EMBL/GenBank/DDBJ whole genome shotgun (WGS) entry which is preliminary data.</text>
</comment>
<name>A0A9P7DYB0_9AGAM</name>
<evidence type="ECO:0000256" key="1">
    <source>
        <dbReference type="SAM" id="MobiDB-lite"/>
    </source>
</evidence>
<evidence type="ECO:0000313" key="3">
    <source>
        <dbReference type="Proteomes" id="UP000719766"/>
    </source>
</evidence>
<keyword evidence="3" id="KW-1185">Reference proteome</keyword>
<reference evidence="2" key="1">
    <citation type="journal article" date="2020" name="New Phytol.">
        <title>Comparative genomics reveals dynamic genome evolution in host specialist ectomycorrhizal fungi.</title>
        <authorList>
            <person name="Lofgren L.A."/>
            <person name="Nguyen N.H."/>
            <person name="Vilgalys R."/>
            <person name="Ruytinx J."/>
            <person name="Liao H.L."/>
            <person name="Branco S."/>
            <person name="Kuo A."/>
            <person name="LaButti K."/>
            <person name="Lipzen A."/>
            <person name="Andreopoulos W."/>
            <person name="Pangilinan J."/>
            <person name="Riley R."/>
            <person name="Hundley H."/>
            <person name="Na H."/>
            <person name="Barry K."/>
            <person name="Grigoriev I.V."/>
            <person name="Stajich J.E."/>
            <person name="Kennedy P.G."/>
        </authorList>
    </citation>
    <scope>NUCLEOTIDE SEQUENCE</scope>
    <source>
        <strain evidence="2">S12</strain>
    </source>
</reference>
<dbReference type="RefSeq" id="XP_041166853.1">
    <property type="nucleotide sequence ID" value="XM_041299560.1"/>
</dbReference>
<protein>
    <submittedName>
        <fullName evidence="2">Uncharacterized protein</fullName>
    </submittedName>
</protein>
<dbReference type="OrthoDB" id="10555369at2759"/>
<proteinExistence type="predicted"/>
<dbReference type="EMBL" id="JABBWE010000002">
    <property type="protein sequence ID" value="KAG1806382.1"/>
    <property type="molecule type" value="Genomic_DNA"/>
</dbReference>
<dbReference type="AlphaFoldDB" id="A0A9P7DYB0"/>
<sequence length="217" mass="24185">MKLKEGDPETLTLLDDIARCMLLSCAAIIQQYSKGSAFQHVPNWTSVSNNDPRIKSHPRFDKTMGYSSSAAAEASTCFEPPHAPMSIHLSTNDTFTLLPTVLALLLIWLRSPHRTLNPGQYLPHHIPPAAPVKHSLFVAGMKKKPAKVTPQVGNSKKRKVAEEDANEAVMTDAPELPSRSSKPRQKRKKKFLSDKDQDQAPTRTVYVIPKLHTLLYK</sequence>
<organism evidence="2 3">
    <name type="scientific">Suillus plorans</name>
    <dbReference type="NCBI Taxonomy" id="116603"/>
    <lineage>
        <taxon>Eukaryota</taxon>
        <taxon>Fungi</taxon>
        <taxon>Dikarya</taxon>
        <taxon>Basidiomycota</taxon>
        <taxon>Agaricomycotina</taxon>
        <taxon>Agaricomycetes</taxon>
        <taxon>Agaricomycetidae</taxon>
        <taxon>Boletales</taxon>
        <taxon>Suillineae</taxon>
        <taxon>Suillaceae</taxon>
        <taxon>Suillus</taxon>
    </lineage>
</organism>
<dbReference type="GeneID" id="64593324"/>
<feature type="region of interest" description="Disordered" evidence="1">
    <location>
        <begin position="144"/>
        <end position="204"/>
    </location>
</feature>